<accession>A0ABW5NEG3</accession>
<protein>
    <recommendedName>
        <fullName evidence="4">DUF4398 domain-containing protein</fullName>
    </recommendedName>
</protein>
<feature type="signal peptide" evidence="1">
    <location>
        <begin position="1"/>
        <end position="26"/>
    </location>
</feature>
<keyword evidence="3" id="KW-1185">Reference proteome</keyword>
<dbReference type="RefSeq" id="WP_176030214.1">
    <property type="nucleotide sequence ID" value="NZ_JBHSJV010000001.1"/>
</dbReference>
<name>A0ABW5NEG3_9FLAO</name>
<dbReference type="Proteomes" id="UP001597459">
    <property type="component" value="Unassembled WGS sequence"/>
</dbReference>
<evidence type="ECO:0000313" key="3">
    <source>
        <dbReference type="Proteomes" id="UP001597459"/>
    </source>
</evidence>
<proteinExistence type="predicted"/>
<feature type="chain" id="PRO_5045419508" description="DUF4398 domain-containing protein" evidence="1">
    <location>
        <begin position="27"/>
        <end position="122"/>
    </location>
</feature>
<keyword evidence="1" id="KW-0732">Signal</keyword>
<evidence type="ECO:0000256" key="1">
    <source>
        <dbReference type="SAM" id="SignalP"/>
    </source>
</evidence>
<dbReference type="EMBL" id="JBHULX010000039">
    <property type="protein sequence ID" value="MFD2592800.1"/>
    <property type="molecule type" value="Genomic_DNA"/>
</dbReference>
<sequence>MKKIKSFGAIGLIAMAFIFMSFSNGGDDLYGSADTITYVSADDQNPEQAAILAAALRFTARATRRAIVYTREVARVQLPGIEQVIMQASTYIMFAYDNVNDHKNNYVKDLKVFKKQKIHSLG</sequence>
<organism evidence="2 3">
    <name type="scientific">Aquimarina hainanensis</name>
    <dbReference type="NCBI Taxonomy" id="1578017"/>
    <lineage>
        <taxon>Bacteria</taxon>
        <taxon>Pseudomonadati</taxon>
        <taxon>Bacteroidota</taxon>
        <taxon>Flavobacteriia</taxon>
        <taxon>Flavobacteriales</taxon>
        <taxon>Flavobacteriaceae</taxon>
        <taxon>Aquimarina</taxon>
    </lineage>
</organism>
<evidence type="ECO:0008006" key="4">
    <source>
        <dbReference type="Google" id="ProtNLM"/>
    </source>
</evidence>
<comment type="caution">
    <text evidence="2">The sequence shown here is derived from an EMBL/GenBank/DDBJ whole genome shotgun (WGS) entry which is preliminary data.</text>
</comment>
<reference evidence="3" key="1">
    <citation type="journal article" date="2019" name="Int. J. Syst. Evol. Microbiol.">
        <title>The Global Catalogue of Microorganisms (GCM) 10K type strain sequencing project: providing services to taxonomists for standard genome sequencing and annotation.</title>
        <authorList>
            <consortium name="The Broad Institute Genomics Platform"/>
            <consortium name="The Broad Institute Genome Sequencing Center for Infectious Disease"/>
            <person name="Wu L."/>
            <person name="Ma J."/>
        </authorList>
    </citation>
    <scope>NUCLEOTIDE SEQUENCE [LARGE SCALE GENOMIC DNA]</scope>
    <source>
        <strain evidence="3">KCTC 42423</strain>
    </source>
</reference>
<evidence type="ECO:0000313" key="2">
    <source>
        <dbReference type="EMBL" id="MFD2592800.1"/>
    </source>
</evidence>
<gene>
    <name evidence="2" type="ORF">ACFSTE_18325</name>
</gene>